<dbReference type="CDD" id="cd02883">
    <property type="entry name" value="NUDIX_Hydrolase"/>
    <property type="match status" value="1"/>
</dbReference>
<evidence type="ECO:0000313" key="6">
    <source>
        <dbReference type="Proteomes" id="UP001141950"/>
    </source>
</evidence>
<dbReference type="PROSITE" id="PS51462">
    <property type="entry name" value="NUDIX"/>
    <property type="match status" value="1"/>
</dbReference>
<gene>
    <name evidence="5" type="ORF">NQZ67_26085</name>
</gene>
<dbReference type="EMBL" id="JANIPJ010000026">
    <property type="protein sequence ID" value="MCR2807361.1"/>
    <property type="molecule type" value="Genomic_DNA"/>
</dbReference>
<sequence length="153" mass="17317">MEEGDLFHERVDVAYVLLFDEQRKHVLMVKNKGMKSSYYTLPGGAVEQGETLEEAAIREVKEETGLEVEINGIFSVSEAFFVDRGHHTILFTFRGNVIGGEINISFPEEIEEVTWMEPQIAEEYMHMPSESKGLLSGNISAPYVRRGTVHHNS</sequence>
<evidence type="ECO:0000256" key="1">
    <source>
        <dbReference type="ARBA" id="ARBA00005582"/>
    </source>
</evidence>
<dbReference type="InterPro" id="IPR015797">
    <property type="entry name" value="NUDIX_hydrolase-like_dom_sf"/>
</dbReference>
<dbReference type="PANTHER" id="PTHR43736">
    <property type="entry name" value="ADP-RIBOSE PYROPHOSPHATASE"/>
    <property type="match status" value="1"/>
</dbReference>
<feature type="domain" description="Nudix hydrolase" evidence="4">
    <location>
        <begin position="9"/>
        <end position="140"/>
    </location>
</feature>
<dbReference type="InterPro" id="IPR020084">
    <property type="entry name" value="NUDIX_hydrolase_CS"/>
</dbReference>
<proteinExistence type="inferred from homology"/>
<reference evidence="5" key="1">
    <citation type="submission" date="2022-08" db="EMBL/GenBank/DDBJ databases">
        <title>The genomic sequence of strain Paenibacillus sp. SCIV0701.</title>
        <authorList>
            <person name="Zhao H."/>
        </authorList>
    </citation>
    <scope>NUCLEOTIDE SEQUENCE</scope>
    <source>
        <strain evidence="5">SCIV0701</strain>
    </source>
</reference>
<dbReference type="SUPFAM" id="SSF55811">
    <property type="entry name" value="Nudix"/>
    <property type="match status" value="1"/>
</dbReference>
<name>A0A9X2MX14_9BACL</name>
<dbReference type="PANTHER" id="PTHR43736:SF1">
    <property type="entry name" value="DIHYDRONEOPTERIN TRIPHOSPHATE DIPHOSPHATASE"/>
    <property type="match status" value="1"/>
</dbReference>
<dbReference type="PRINTS" id="PR00502">
    <property type="entry name" value="NUDIXFAMILY"/>
</dbReference>
<keyword evidence="6" id="KW-1185">Reference proteome</keyword>
<comment type="similarity">
    <text evidence="1 3">Belongs to the Nudix hydrolase family.</text>
</comment>
<dbReference type="InterPro" id="IPR000086">
    <property type="entry name" value="NUDIX_hydrolase_dom"/>
</dbReference>
<organism evidence="5 6">
    <name type="scientific">Paenibacillus soyae</name>
    <dbReference type="NCBI Taxonomy" id="2969249"/>
    <lineage>
        <taxon>Bacteria</taxon>
        <taxon>Bacillati</taxon>
        <taxon>Bacillota</taxon>
        <taxon>Bacilli</taxon>
        <taxon>Bacillales</taxon>
        <taxon>Paenibacillaceae</taxon>
        <taxon>Paenibacillus</taxon>
    </lineage>
</organism>
<accession>A0A9X2MX14</accession>
<evidence type="ECO:0000256" key="3">
    <source>
        <dbReference type="RuleBase" id="RU003476"/>
    </source>
</evidence>
<dbReference type="RefSeq" id="WP_257451773.1">
    <property type="nucleotide sequence ID" value="NZ_JANIPJ010000026.1"/>
</dbReference>
<protein>
    <submittedName>
        <fullName evidence="5">NUDIX hydrolase</fullName>
    </submittedName>
</protein>
<dbReference type="InterPro" id="IPR020476">
    <property type="entry name" value="Nudix_hydrolase"/>
</dbReference>
<dbReference type="Pfam" id="PF00293">
    <property type="entry name" value="NUDIX"/>
    <property type="match status" value="1"/>
</dbReference>
<dbReference type="Proteomes" id="UP001141950">
    <property type="component" value="Unassembled WGS sequence"/>
</dbReference>
<dbReference type="GO" id="GO:0016787">
    <property type="term" value="F:hydrolase activity"/>
    <property type="evidence" value="ECO:0007669"/>
    <property type="project" value="UniProtKB-KW"/>
</dbReference>
<evidence type="ECO:0000256" key="2">
    <source>
        <dbReference type="ARBA" id="ARBA00022801"/>
    </source>
</evidence>
<dbReference type="Gene3D" id="3.90.79.10">
    <property type="entry name" value="Nucleoside Triphosphate Pyrophosphohydrolase"/>
    <property type="match status" value="1"/>
</dbReference>
<comment type="caution">
    <text evidence="5">The sequence shown here is derived from an EMBL/GenBank/DDBJ whole genome shotgun (WGS) entry which is preliminary data.</text>
</comment>
<evidence type="ECO:0000259" key="4">
    <source>
        <dbReference type="PROSITE" id="PS51462"/>
    </source>
</evidence>
<evidence type="ECO:0000313" key="5">
    <source>
        <dbReference type="EMBL" id="MCR2807361.1"/>
    </source>
</evidence>
<dbReference type="AlphaFoldDB" id="A0A9X2MX14"/>
<keyword evidence="2 3" id="KW-0378">Hydrolase</keyword>
<dbReference type="PROSITE" id="PS00893">
    <property type="entry name" value="NUDIX_BOX"/>
    <property type="match status" value="1"/>
</dbReference>